<dbReference type="PROSITE" id="PS01311">
    <property type="entry name" value="LGT"/>
    <property type="match status" value="1"/>
</dbReference>
<dbReference type="EMBL" id="FUYA01000001">
    <property type="protein sequence ID" value="SKA63365.1"/>
    <property type="molecule type" value="Genomic_DNA"/>
</dbReference>
<evidence type="ECO:0000313" key="9">
    <source>
        <dbReference type="Proteomes" id="UP000189733"/>
    </source>
</evidence>
<comment type="subcellular location">
    <subcellularLocation>
        <location evidence="7">Cell membrane</location>
        <topology evidence="7">Multi-pass membrane protein</topology>
    </subcellularLocation>
</comment>
<dbReference type="NCBIfam" id="TIGR00544">
    <property type="entry name" value="lgt"/>
    <property type="match status" value="1"/>
</dbReference>
<evidence type="ECO:0000256" key="5">
    <source>
        <dbReference type="ARBA" id="ARBA00022989"/>
    </source>
</evidence>
<dbReference type="GO" id="GO:0005886">
    <property type="term" value="C:plasma membrane"/>
    <property type="evidence" value="ECO:0007669"/>
    <property type="project" value="UniProtKB-SubCell"/>
</dbReference>
<dbReference type="PANTHER" id="PTHR30589:SF0">
    <property type="entry name" value="PHOSPHATIDYLGLYCEROL--PROLIPOPROTEIN DIACYLGLYCERYL TRANSFERASE"/>
    <property type="match status" value="1"/>
</dbReference>
<comment type="catalytic activity">
    <reaction evidence="7">
        <text>L-cysteinyl-[prolipoprotein] + a 1,2-diacyl-sn-glycero-3-phospho-(1'-sn-glycerol) = an S-1,2-diacyl-sn-glyceryl-L-cysteinyl-[prolipoprotein] + sn-glycerol 1-phosphate + H(+)</text>
        <dbReference type="Rhea" id="RHEA:56712"/>
        <dbReference type="Rhea" id="RHEA-COMP:14679"/>
        <dbReference type="Rhea" id="RHEA-COMP:14680"/>
        <dbReference type="ChEBI" id="CHEBI:15378"/>
        <dbReference type="ChEBI" id="CHEBI:29950"/>
        <dbReference type="ChEBI" id="CHEBI:57685"/>
        <dbReference type="ChEBI" id="CHEBI:64716"/>
        <dbReference type="ChEBI" id="CHEBI:140658"/>
        <dbReference type="EC" id="2.5.1.145"/>
    </reaction>
</comment>
<dbReference type="STRING" id="1121442.SAMN02745702_00120"/>
<feature type="transmembrane region" description="Helical" evidence="7">
    <location>
        <begin position="200"/>
        <end position="218"/>
    </location>
</feature>
<feature type="transmembrane region" description="Helical" evidence="7">
    <location>
        <begin position="88"/>
        <end position="112"/>
    </location>
</feature>
<reference evidence="8 9" key="1">
    <citation type="submission" date="2017-02" db="EMBL/GenBank/DDBJ databases">
        <authorList>
            <person name="Peterson S.W."/>
        </authorList>
    </citation>
    <scope>NUCLEOTIDE SEQUENCE [LARGE SCALE GENOMIC DNA]</scope>
    <source>
        <strain evidence="8 9">DSM 18034</strain>
    </source>
</reference>
<dbReference type="Proteomes" id="UP000189733">
    <property type="component" value="Unassembled WGS sequence"/>
</dbReference>
<dbReference type="GO" id="GO:0042158">
    <property type="term" value="P:lipoprotein biosynthetic process"/>
    <property type="evidence" value="ECO:0007669"/>
    <property type="project" value="UniProtKB-UniRule"/>
</dbReference>
<dbReference type="GO" id="GO:0008961">
    <property type="term" value="F:phosphatidylglycerol-prolipoprotein diacylglyceryl transferase activity"/>
    <property type="evidence" value="ECO:0007669"/>
    <property type="project" value="UniProtKB-UniRule"/>
</dbReference>
<dbReference type="HAMAP" id="MF_01147">
    <property type="entry name" value="Lgt"/>
    <property type="match status" value="1"/>
</dbReference>
<keyword evidence="2 7" id="KW-1003">Cell membrane</keyword>
<keyword evidence="6 7" id="KW-0472">Membrane</keyword>
<evidence type="ECO:0000313" key="8">
    <source>
        <dbReference type="EMBL" id="SKA63365.1"/>
    </source>
</evidence>
<feature type="transmembrane region" description="Helical" evidence="7">
    <location>
        <begin position="230"/>
        <end position="255"/>
    </location>
</feature>
<feature type="binding site" evidence="7">
    <location>
        <position position="139"/>
    </location>
    <ligand>
        <name>a 1,2-diacyl-sn-glycero-3-phospho-(1'-sn-glycerol)</name>
        <dbReference type="ChEBI" id="CHEBI:64716"/>
    </ligand>
</feature>
<comment type="similarity">
    <text evidence="1 7">Belongs to the Lgt family.</text>
</comment>
<proteinExistence type="inferred from homology"/>
<keyword evidence="5 7" id="KW-1133">Transmembrane helix</keyword>
<comment type="pathway">
    <text evidence="7">Protein modification; lipoprotein biosynthesis (diacylglyceryl transfer).</text>
</comment>
<keyword evidence="4 7" id="KW-0812">Transmembrane</keyword>
<feature type="transmembrane region" description="Helical" evidence="7">
    <location>
        <begin position="176"/>
        <end position="194"/>
    </location>
</feature>
<keyword evidence="8" id="KW-0449">Lipoprotein</keyword>
<dbReference type="RefSeq" id="WP_078683448.1">
    <property type="nucleotide sequence ID" value="NZ_FUYA01000001.1"/>
</dbReference>
<evidence type="ECO:0000256" key="4">
    <source>
        <dbReference type="ARBA" id="ARBA00022692"/>
    </source>
</evidence>
<comment type="function">
    <text evidence="7">Catalyzes the transfer of the diacylglyceryl group from phosphatidylglycerol to the sulfhydryl group of the N-terminal cysteine of a prolipoprotein, the first step in the formation of mature lipoproteins.</text>
</comment>
<name>A0A1T4VEH2_9BACT</name>
<organism evidence="8 9">
    <name type="scientific">Desulfobaculum bizertense DSM 18034</name>
    <dbReference type="NCBI Taxonomy" id="1121442"/>
    <lineage>
        <taxon>Bacteria</taxon>
        <taxon>Pseudomonadati</taxon>
        <taxon>Thermodesulfobacteriota</taxon>
        <taxon>Desulfovibrionia</taxon>
        <taxon>Desulfovibrionales</taxon>
        <taxon>Desulfovibrionaceae</taxon>
        <taxon>Desulfobaculum</taxon>
    </lineage>
</organism>
<feature type="transmembrane region" description="Helical" evidence="7">
    <location>
        <begin position="56"/>
        <end position="76"/>
    </location>
</feature>
<sequence length="264" mass="29463">MLVYPHFDPIAIHIGPLAVRWYGLMYLVGFVSGWLLGRHRAKQPGSGWTTEQVDDFVGYIMLGVVLGGRLGYILFYDLPVYLHDPLQIFAIWRGGMSFHGGLVGVMLCFWLYGRKTGKSFFEVADFIAPFVPIGLGAGRIGNFINGELWGRVTDSPLGMIFPGYGAGPYPRHPSQLYEAALEGLVLFVLLYWYSSKPRPTRAVAGLFGVGYGLARISCEYFREPDIQLGFLFGNWLTMGMLLSLPMVVIGAWLMYSAYHPRNTA</sequence>
<accession>A0A1T4VEH2</accession>
<dbReference type="PANTHER" id="PTHR30589">
    <property type="entry name" value="PROLIPOPROTEIN DIACYLGLYCERYL TRANSFERASE"/>
    <property type="match status" value="1"/>
</dbReference>
<dbReference type="UniPathway" id="UPA00664"/>
<evidence type="ECO:0000256" key="1">
    <source>
        <dbReference type="ARBA" id="ARBA00007150"/>
    </source>
</evidence>
<gene>
    <name evidence="7" type="primary">lgt</name>
    <name evidence="8" type="ORF">SAMN02745702_00120</name>
</gene>
<keyword evidence="3 7" id="KW-0808">Transferase</keyword>
<evidence type="ECO:0000256" key="3">
    <source>
        <dbReference type="ARBA" id="ARBA00022679"/>
    </source>
</evidence>
<evidence type="ECO:0000256" key="7">
    <source>
        <dbReference type="HAMAP-Rule" id="MF_01147"/>
    </source>
</evidence>
<dbReference type="AlphaFoldDB" id="A0A1T4VEH2"/>
<evidence type="ECO:0000256" key="6">
    <source>
        <dbReference type="ARBA" id="ARBA00023136"/>
    </source>
</evidence>
<feature type="transmembrane region" description="Helical" evidence="7">
    <location>
        <begin position="20"/>
        <end position="36"/>
    </location>
</feature>
<dbReference type="Pfam" id="PF01790">
    <property type="entry name" value="LGT"/>
    <property type="match status" value="1"/>
</dbReference>
<protein>
    <recommendedName>
        <fullName evidence="7">Phosphatidylglycerol--prolipoprotein diacylglyceryl transferase</fullName>
        <ecNumber evidence="7">2.5.1.145</ecNumber>
    </recommendedName>
</protein>
<keyword evidence="9" id="KW-1185">Reference proteome</keyword>
<dbReference type="InterPro" id="IPR001640">
    <property type="entry name" value="Lgt"/>
</dbReference>
<dbReference type="OrthoDB" id="871140at2"/>
<dbReference type="EC" id="2.5.1.145" evidence="7"/>
<evidence type="ECO:0000256" key="2">
    <source>
        <dbReference type="ARBA" id="ARBA00022475"/>
    </source>
</evidence>